<evidence type="ECO:0000313" key="4">
    <source>
        <dbReference type="EMBL" id="KAJ7749187.1"/>
    </source>
</evidence>
<dbReference type="Proteomes" id="UP001215598">
    <property type="component" value="Unassembled WGS sequence"/>
</dbReference>
<dbReference type="InterPro" id="IPR012132">
    <property type="entry name" value="GMC_OxRdtase"/>
</dbReference>
<dbReference type="EMBL" id="JARKIB010000070">
    <property type="protein sequence ID" value="KAJ7749187.1"/>
    <property type="molecule type" value="Genomic_DNA"/>
</dbReference>
<evidence type="ECO:0000313" key="5">
    <source>
        <dbReference type="Proteomes" id="UP001215598"/>
    </source>
</evidence>
<gene>
    <name evidence="4" type="ORF">B0H16DRAFT_892182</name>
</gene>
<dbReference type="SUPFAM" id="SSF51905">
    <property type="entry name" value="FAD/NAD(P)-binding domain"/>
    <property type="match status" value="1"/>
</dbReference>
<organism evidence="4 5">
    <name type="scientific">Mycena metata</name>
    <dbReference type="NCBI Taxonomy" id="1033252"/>
    <lineage>
        <taxon>Eukaryota</taxon>
        <taxon>Fungi</taxon>
        <taxon>Dikarya</taxon>
        <taxon>Basidiomycota</taxon>
        <taxon>Agaricomycotina</taxon>
        <taxon>Agaricomycetes</taxon>
        <taxon>Agaricomycetidae</taxon>
        <taxon>Agaricales</taxon>
        <taxon>Marasmiineae</taxon>
        <taxon>Mycenaceae</taxon>
        <taxon>Mycena</taxon>
    </lineage>
</organism>
<dbReference type="PANTHER" id="PTHR11552">
    <property type="entry name" value="GLUCOSE-METHANOL-CHOLINE GMC OXIDOREDUCTASE"/>
    <property type="match status" value="1"/>
</dbReference>
<feature type="domain" description="Glucose-methanol-choline oxidoreductase C-terminal" evidence="3">
    <location>
        <begin position="1"/>
        <end position="46"/>
    </location>
</feature>
<dbReference type="GO" id="GO:0050660">
    <property type="term" value="F:flavin adenine dinucleotide binding"/>
    <property type="evidence" value="ECO:0007669"/>
    <property type="project" value="InterPro"/>
</dbReference>
<dbReference type="GO" id="GO:0044550">
    <property type="term" value="P:secondary metabolite biosynthetic process"/>
    <property type="evidence" value="ECO:0007669"/>
    <property type="project" value="TreeGrafter"/>
</dbReference>
<comment type="cofactor">
    <cofactor evidence="1">
        <name>FAD</name>
        <dbReference type="ChEBI" id="CHEBI:57692"/>
    </cofactor>
</comment>
<accession>A0AAD7IS95</accession>
<sequence>MMPQKLGGVVSPELLVYGVTGLSVGDISVIPLIPATHTCATVYAIAEKAADLIKARAAASGGYP</sequence>
<dbReference type="GO" id="GO:0016614">
    <property type="term" value="F:oxidoreductase activity, acting on CH-OH group of donors"/>
    <property type="evidence" value="ECO:0007669"/>
    <property type="project" value="InterPro"/>
</dbReference>
<reference evidence="4" key="1">
    <citation type="submission" date="2023-03" db="EMBL/GenBank/DDBJ databases">
        <title>Massive genome expansion in bonnet fungi (Mycena s.s.) driven by repeated elements and novel gene families across ecological guilds.</title>
        <authorList>
            <consortium name="Lawrence Berkeley National Laboratory"/>
            <person name="Harder C.B."/>
            <person name="Miyauchi S."/>
            <person name="Viragh M."/>
            <person name="Kuo A."/>
            <person name="Thoen E."/>
            <person name="Andreopoulos B."/>
            <person name="Lu D."/>
            <person name="Skrede I."/>
            <person name="Drula E."/>
            <person name="Henrissat B."/>
            <person name="Morin E."/>
            <person name="Kohler A."/>
            <person name="Barry K."/>
            <person name="LaButti K."/>
            <person name="Morin E."/>
            <person name="Salamov A."/>
            <person name="Lipzen A."/>
            <person name="Mereny Z."/>
            <person name="Hegedus B."/>
            <person name="Baldrian P."/>
            <person name="Stursova M."/>
            <person name="Weitz H."/>
            <person name="Taylor A."/>
            <person name="Grigoriev I.V."/>
            <person name="Nagy L.G."/>
            <person name="Martin F."/>
            <person name="Kauserud H."/>
        </authorList>
    </citation>
    <scope>NUCLEOTIDE SEQUENCE</scope>
    <source>
        <strain evidence="4">CBHHK182m</strain>
    </source>
</reference>
<dbReference type="InterPro" id="IPR007867">
    <property type="entry name" value="GMC_OxRtase_C"/>
</dbReference>
<comment type="similarity">
    <text evidence="2">Belongs to the GMC oxidoreductase family.</text>
</comment>
<dbReference type="Pfam" id="PF05199">
    <property type="entry name" value="GMC_oxred_C"/>
    <property type="match status" value="1"/>
</dbReference>
<dbReference type="InterPro" id="IPR036188">
    <property type="entry name" value="FAD/NAD-bd_sf"/>
</dbReference>
<evidence type="ECO:0000256" key="2">
    <source>
        <dbReference type="ARBA" id="ARBA00010790"/>
    </source>
</evidence>
<name>A0AAD7IS95_9AGAR</name>
<evidence type="ECO:0000256" key="1">
    <source>
        <dbReference type="ARBA" id="ARBA00001974"/>
    </source>
</evidence>
<dbReference type="Gene3D" id="3.50.50.60">
    <property type="entry name" value="FAD/NAD(P)-binding domain"/>
    <property type="match status" value="1"/>
</dbReference>
<protein>
    <submittedName>
        <fullName evidence="4">Glucose-methanol-choline oxidoreductase</fullName>
    </submittedName>
</protein>
<proteinExistence type="inferred from homology"/>
<keyword evidence="5" id="KW-1185">Reference proteome</keyword>
<comment type="caution">
    <text evidence="4">The sequence shown here is derived from an EMBL/GenBank/DDBJ whole genome shotgun (WGS) entry which is preliminary data.</text>
</comment>
<evidence type="ECO:0000259" key="3">
    <source>
        <dbReference type="Pfam" id="PF05199"/>
    </source>
</evidence>
<dbReference type="PANTHER" id="PTHR11552:SF115">
    <property type="entry name" value="DEHYDROGENASE XPTC-RELATED"/>
    <property type="match status" value="1"/>
</dbReference>
<dbReference type="AlphaFoldDB" id="A0AAD7IS95"/>